<evidence type="ECO:0000313" key="2">
    <source>
        <dbReference type="EMBL" id="MCC2616812.1"/>
    </source>
</evidence>
<name>A0ABS8G8B6_9ALTE</name>
<accession>A0ABS8G8B6</accession>
<protein>
    <submittedName>
        <fullName evidence="2">Beta-lactamase family protein</fullName>
    </submittedName>
</protein>
<dbReference type="InterPro" id="IPR012338">
    <property type="entry name" value="Beta-lactam/transpept-like"/>
</dbReference>
<dbReference type="Pfam" id="PF00144">
    <property type="entry name" value="Beta-lactamase"/>
    <property type="match status" value="1"/>
</dbReference>
<organism evidence="2 3">
    <name type="scientific">Fluctibacter halophilus</name>
    <dbReference type="NCBI Taxonomy" id="226011"/>
    <lineage>
        <taxon>Bacteria</taxon>
        <taxon>Pseudomonadati</taxon>
        <taxon>Pseudomonadota</taxon>
        <taxon>Gammaproteobacteria</taxon>
        <taxon>Alteromonadales</taxon>
        <taxon>Alteromonadaceae</taxon>
        <taxon>Fluctibacter</taxon>
    </lineage>
</organism>
<reference evidence="2 3" key="1">
    <citation type="submission" date="2021-10" db="EMBL/GenBank/DDBJ databases">
        <title>Draft genome of Aestuariibacter halophilus JC2043.</title>
        <authorList>
            <person name="Emsley S.A."/>
            <person name="Pfannmuller K.M."/>
            <person name="Ushijima B."/>
            <person name="Saw J.H."/>
            <person name="Videau P."/>
        </authorList>
    </citation>
    <scope>NUCLEOTIDE SEQUENCE [LARGE SCALE GENOMIC DNA]</scope>
    <source>
        <strain evidence="2 3">JC2043</strain>
    </source>
</reference>
<dbReference type="PANTHER" id="PTHR46825:SF9">
    <property type="entry name" value="BETA-LACTAMASE-RELATED DOMAIN-CONTAINING PROTEIN"/>
    <property type="match status" value="1"/>
</dbReference>
<dbReference type="PANTHER" id="PTHR46825">
    <property type="entry name" value="D-ALANYL-D-ALANINE-CARBOXYPEPTIDASE/ENDOPEPTIDASE AMPH"/>
    <property type="match status" value="1"/>
</dbReference>
<gene>
    <name evidence="2" type="ORF">LJ739_11220</name>
</gene>
<sequence>MTAPAKANGLKLMLKRICTLLLLVPSMVKAVPLPSLLDDIMAQQAPDQPGLSVLVRHHDKVIYQRSEGLANRHTGQAITADTGFRLGSISKPFTAVAIMRLAEQGRLSLGHQVSRYIPTLPTVWQSITLEDLLAHRVFLSQDFFADDNLSLADGADNATLVTFLSSDELIVRPLEGGRGIYCNSCYVLLAEVVSQVSKIPFADFLQREVFEPAQMVHSHIVASGKALAASDALNYAQTRTFLGIRQYTTGAMAQVSSVSDLNRFIRALKAGRIVRSDTLTQMTRIHGDLGEDGVYGLGWFIGPGKQPFFAHGGSQDGYQTELFIDPQHDLEVVILSNGGETTYALQVQIMRTVLQSIRGE</sequence>
<evidence type="ECO:0000313" key="3">
    <source>
        <dbReference type="Proteomes" id="UP001520878"/>
    </source>
</evidence>
<feature type="domain" description="Beta-lactamase-related" evidence="1">
    <location>
        <begin position="43"/>
        <end position="341"/>
    </location>
</feature>
<dbReference type="SUPFAM" id="SSF56601">
    <property type="entry name" value="beta-lactamase/transpeptidase-like"/>
    <property type="match status" value="1"/>
</dbReference>
<dbReference type="InterPro" id="IPR050491">
    <property type="entry name" value="AmpC-like"/>
</dbReference>
<dbReference type="InterPro" id="IPR001466">
    <property type="entry name" value="Beta-lactam-related"/>
</dbReference>
<dbReference type="RefSeq" id="WP_229160520.1">
    <property type="nucleotide sequence ID" value="NZ_JAJEWP010000002.1"/>
</dbReference>
<evidence type="ECO:0000259" key="1">
    <source>
        <dbReference type="Pfam" id="PF00144"/>
    </source>
</evidence>
<dbReference type="Gene3D" id="3.40.710.10">
    <property type="entry name" value="DD-peptidase/beta-lactamase superfamily"/>
    <property type="match status" value="1"/>
</dbReference>
<comment type="caution">
    <text evidence="2">The sequence shown here is derived from an EMBL/GenBank/DDBJ whole genome shotgun (WGS) entry which is preliminary data.</text>
</comment>
<keyword evidence="3" id="KW-1185">Reference proteome</keyword>
<dbReference type="EMBL" id="JAJEWP010000002">
    <property type="protein sequence ID" value="MCC2616812.1"/>
    <property type="molecule type" value="Genomic_DNA"/>
</dbReference>
<proteinExistence type="predicted"/>
<dbReference type="Proteomes" id="UP001520878">
    <property type="component" value="Unassembled WGS sequence"/>
</dbReference>